<keyword evidence="1" id="KW-0812">Transmembrane</keyword>
<dbReference type="AlphaFoldDB" id="A0A223EJJ0"/>
<dbReference type="EMBL" id="CP017704">
    <property type="protein sequence ID" value="ASS95383.1"/>
    <property type="molecule type" value="Genomic_DNA"/>
</dbReference>
<feature type="transmembrane region" description="Helical" evidence="1">
    <location>
        <begin position="35"/>
        <end position="52"/>
    </location>
</feature>
<protein>
    <submittedName>
        <fullName evidence="2">Uncharacterized protein</fullName>
    </submittedName>
</protein>
<feature type="transmembrane region" description="Helical" evidence="1">
    <location>
        <begin position="5"/>
        <end position="23"/>
    </location>
</feature>
<keyword evidence="1" id="KW-1133">Transmembrane helix</keyword>
<evidence type="ECO:0000313" key="3">
    <source>
        <dbReference type="Proteomes" id="UP000214618"/>
    </source>
</evidence>
<name>A0A223EJJ0_9BACI</name>
<sequence>MGYKIFSIIFILCGLFIMWFAIFGKKKEIKEFGSAIPTNFIDVILMMIYKLLPSIIRKVLLFALGLAVSIGFTYILLKL</sequence>
<reference evidence="2 3" key="1">
    <citation type="submission" date="2016-10" db="EMBL/GenBank/DDBJ databases">
        <title>The whole genome sequencing and assembly of Bacillus simplex DSM 1321 strain.</title>
        <authorList>
            <person name="Park M.-K."/>
            <person name="Lee Y.-J."/>
            <person name="Yi H."/>
            <person name="Bahn Y.-S."/>
            <person name="Kim J.F."/>
            <person name="Lee D.-W."/>
        </authorList>
    </citation>
    <scope>NUCLEOTIDE SEQUENCE [LARGE SCALE GENOMIC DNA]</scope>
    <source>
        <strain evidence="2 3">DSM 1321</strain>
    </source>
</reference>
<feature type="transmembrane region" description="Helical" evidence="1">
    <location>
        <begin position="59"/>
        <end position="77"/>
    </location>
</feature>
<evidence type="ECO:0000256" key="1">
    <source>
        <dbReference type="SAM" id="Phobius"/>
    </source>
</evidence>
<dbReference type="GeneID" id="56474372"/>
<dbReference type="OrthoDB" id="2936044at2"/>
<proteinExistence type="predicted"/>
<keyword evidence="1" id="KW-0472">Membrane</keyword>
<organism evidence="2 3">
    <name type="scientific">Peribacillus simplex NBRC 15720 = DSM 1321</name>
    <dbReference type="NCBI Taxonomy" id="1349754"/>
    <lineage>
        <taxon>Bacteria</taxon>
        <taxon>Bacillati</taxon>
        <taxon>Bacillota</taxon>
        <taxon>Bacilli</taxon>
        <taxon>Bacillales</taxon>
        <taxon>Bacillaceae</taxon>
        <taxon>Peribacillus</taxon>
    </lineage>
</organism>
<accession>A0A223EJJ0</accession>
<dbReference type="RefSeq" id="WP_063235866.1">
    <property type="nucleotide sequence ID" value="NZ_BCVO01000032.1"/>
</dbReference>
<gene>
    <name evidence="2" type="ORF">BS1321_16555</name>
</gene>
<evidence type="ECO:0000313" key="2">
    <source>
        <dbReference type="EMBL" id="ASS95383.1"/>
    </source>
</evidence>
<dbReference type="Proteomes" id="UP000214618">
    <property type="component" value="Chromosome"/>
</dbReference>